<dbReference type="InterPro" id="IPR036852">
    <property type="entry name" value="Peptidase_S8/S53_dom_sf"/>
</dbReference>
<dbReference type="AlphaFoldDB" id="A0A2H0B5V6"/>
<proteinExistence type="inferred from homology"/>
<dbReference type="GO" id="GO:0006508">
    <property type="term" value="P:proteolysis"/>
    <property type="evidence" value="ECO:0007669"/>
    <property type="project" value="InterPro"/>
</dbReference>
<evidence type="ECO:0000313" key="5">
    <source>
        <dbReference type="Proteomes" id="UP000229459"/>
    </source>
</evidence>
<dbReference type="Gene3D" id="3.40.50.200">
    <property type="entry name" value="Peptidase S8/S53 domain"/>
    <property type="match status" value="1"/>
</dbReference>
<dbReference type="InterPro" id="IPR000209">
    <property type="entry name" value="Peptidase_S8/S53_dom"/>
</dbReference>
<protein>
    <recommendedName>
        <fullName evidence="3">Peptidase S8/S53 domain-containing protein</fullName>
    </recommendedName>
</protein>
<evidence type="ECO:0000256" key="2">
    <source>
        <dbReference type="PROSITE-ProRule" id="PRU01240"/>
    </source>
</evidence>
<evidence type="ECO:0000259" key="3">
    <source>
        <dbReference type="Pfam" id="PF00082"/>
    </source>
</evidence>
<sequence>MVVYDIKNNKQDQIITELKKNPNVDFVEENGIREIMATPYDPYYYNGNYYQWAYKNGFLPMESVWDNQNASSSAVLAILDTGVNINHEDLQDRIWINSTEVPNNGIDDDQNGYIDDINGWNTYADNNNVMDDFVHGTGVAAVAMATTNNNKGIAGMAWHGKIMVLKINISNSGYISISSELEALNYAAGFSQVRVINMSFGSNGGFSSEAQAIRSLVENNHITLIAAAGNDPNKKLTYPARYPGVIAVGLYNRNGIASSLTSRG</sequence>
<comment type="caution">
    <text evidence="2">Lacks conserved residue(s) required for the propagation of feature annotation.</text>
</comment>
<dbReference type="Proteomes" id="UP000229459">
    <property type="component" value="Unassembled WGS sequence"/>
</dbReference>
<dbReference type="EMBL" id="PCSR01000078">
    <property type="protein sequence ID" value="PIP53035.1"/>
    <property type="molecule type" value="Genomic_DNA"/>
</dbReference>
<dbReference type="Pfam" id="PF00082">
    <property type="entry name" value="Peptidase_S8"/>
    <property type="match status" value="1"/>
</dbReference>
<comment type="similarity">
    <text evidence="1 2">Belongs to the peptidase S8 family.</text>
</comment>
<dbReference type="PANTHER" id="PTHR43399:SF4">
    <property type="entry name" value="CELL WALL-ASSOCIATED PROTEASE"/>
    <property type="match status" value="1"/>
</dbReference>
<feature type="non-terminal residue" evidence="4">
    <location>
        <position position="264"/>
    </location>
</feature>
<feature type="domain" description="Peptidase S8/S53" evidence="3">
    <location>
        <begin position="73"/>
        <end position="264"/>
    </location>
</feature>
<dbReference type="PROSITE" id="PS51892">
    <property type="entry name" value="SUBTILASE"/>
    <property type="match status" value="1"/>
</dbReference>
<dbReference type="InterPro" id="IPR051048">
    <property type="entry name" value="Peptidase_S8/S53_subtilisin"/>
</dbReference>
<dbReference type="PANTHER" id="PTHR43399">
    <property type="entry name" value="SUBTILISIN-RELATED"/>
    <property type="match status" value="1"/>
</dbReference>
<reference evidence="4 5" key="1">
    <citation type="submission" date="2017-09" db="EMBL/GenBank/DDBJ databases">
        <title>Depth-based differentiation of microbial function through sediment-hosted aquifers and enrichment of novel symbionts in the deep terrestrial subsurface.</title>
        <authorList>
            <person name="Probst A.J."/>
            <person name="Ladd B."/>
            <person name="Jarett J.K."/>
            <person name="Geller-Mcgrath D.E."/>
            <person name="Sieber C.M."/>
            <person name="Emerson J.B."/>
            <person name="Anantharaman K."/>
            <person name="Thomas B.C."/>
            <person name="Malmstrom R."/>
            <person name="Stieglmeier M."/>
            <person name="Klingl A."/>
            <person name="Woyke T."/>
            <person name="Ryan C.M."/>
            <person name="Banfield J.F."/>
        </authorList>
    </citation>
    <scope>NUCLEOTIDE SEQUENCE [LARGE SCALE GENOMIC DNA]</scope>
    <source>
        <strain evidence="4">CG23_combo_of_CG06-09_8_20_14_all_34_8</strain>
    </source>
</reference>
<organism evidence="4 5">
    <name type="scientific">Candidatus Beckwithbacteria bacterium CG23_combo_of_CG06-09_8_20_14_all_34_8</name>
    <dbReference type="NCBI Taxonomy" id="1974497"/>
    <lineage>
        <taxon>Bacteria</taxon>
        <taxon>Candidatus Beckwithiibacteriota</taxon>
    </lineage>
</organism>
<comment type="caution">
    <text evidence="4">The sequence shown here is derived from an EMBL/GenBank/DDBJ whole genome shotgun (WGS) entry which is preliminary data.</text>
</comment>
<evidence type="ECO:0000256" key="1">
    <source>
        <dbReference type="ARBA" id="ARBA00011073"/>
    </source>
</evidence>
<gene>
    <name evidence="4" type="ORF">COX08_03180</name>
</gene>
<evidence type="ECO:0000313" key="4">
    <source>
        <dbReference type="EMBL" id="PIP53035.1"/>
    </source>
</evidence>
<dbReference type="GO" id="GO:0004252">
    <property type="term" value="F:serine-type endopeptidase activity"/>
    <property type="evidence" value="ECO:0007669"/>
    <property type="project" value="InterPro"/>
</dbReference>
<accession>A0A2H0B5V6</accession>
<dbReference type="SUPFAM" id="SSF52743">
    <property type="entry name" value="Subtilisin-like"/>
    <property type="match status" value="1"/>
</dbReference>
<name>A0A2H0B5V6_9BACT</name>